<protein>
    <submittedName>
        <fullName evidence="1">Uncharacterized protein</fullName>
    </submittedName>
</protein>
<name>A0ABQ0PZZ0_9PROT</name>
<sequence length="120" mass="13612">MMTNDIDIRDAIERSGGKITVVTLPSLQADGQQEVKKDNSGNGFSLLHPGMIVNFGAPQKLKVQRHRNYMIVQQGTSASGPWFKIQVNAKLVTRTFDAEIWENERGHIPDQRWKTFMSKQ</sequence>
<reference evidence="1" key="1">
    <citation type="submission" date="2013-04" db="EMBL/GenBank/DDBJ databases">
        <title>The genome sequencing project of 58 acetic acid bacteria.</title>
        <authorList>
            <person name="Okamoto-Kainuma A."/>
            <person name="Ishikawa M."/>
            <person name="Umino S."/>
            <person name="Koizumi Y."/>
            <person name="Shiwa Y."/>
            <person name="Yoshikawa H."/>
            <person name="Matsutani M."/>
            <person name="Matsushita K."/>
        </authorList>
    </citation>
    <scope>NUCLEOTIDE SEQUENCE</scope>
    <source>
        <strain evidence="1">DSM 14337</strain>
    </source>
</reference>
<comment type="caution">
    <text evidence="1">The sequence shown here is derived from an EMBL/GenBank/DDBJ whole genome shotgun (WGS) entry which is preliminary data.</text>
</comment>
<evidence type="ECO:0000313" key="2">
    <source>
        <dbReference type="Proteomes" id="UP001065047"/>
    </source>
</evidence>
<evidence type="ECO:0000313" key="1">
    <source>
        <dbReference type="EMBL" id="GBQ85773.1"/>
    </source>
</evidence>
<keyword evidence="2" id="KW-1185">Reference proteome</keyword>
<dbReference type="Proteomes" id="UP001065047">
    <property type="component" value="Unassembled WGS sequence"/>
</dbReference>
<gene>
    <name evidence="1" type="ORF">AA14337_3160</name>
</gene>
<proteinExistence type="predicted"/>
<accession>A0ABQ0PZZ0</accession>
<organism evidence="1 2">
    <name type="scientific">Acetobacter malorum DSM 14337</name>
    <dbReference type="NCBI Taxonomy" id="1307910"/>
    <lineage>
        <taxon>Bacteria</taxon>
        <taxon>Pseudomonadati</taxon>
        <taxon>Pseudomonadota</taxon>
        <taxon>Alphaproteobacteria</taxon>
        <taxon>Acetobacterales</taxon>
        <taxon>Acetobacteraceae</taxon>
        <taxon>Acetobacter</taxon>
    </lineage>
</organism>
<dbReference type="EMBL" id="BAPF01000054">
    <property type="protein sequence ID" value="GBQ85773.1"/>
    <property type="molecule type" value="Genomic_DNA"/>
</dbReference>